<dbReference type="EMBL" id="QKWP01000768">
    <property type="protein sequence ID" value="RIB15163.1"/>
    <property type="molecule type" value="Genomic_DNA"/>
</dbReference>
<organism evidence="2 3">
    <name type="scientific">Gigaspora rosea</name>
    <dbReference type="NCBI Taxonomy" id="44941"/>
    <lineage>
        <taxon>Eukaryota</taxon>
        <taxon>Fungi</taxon>
        <taxon>Fungi incertae sedis</taxon>
        <taxon>Mucoromycota</taxon>
        <taxon>Glomeromycotina</taxon>
        <taxon>Glomeromycetes</taxon>
        <taxon>Diversisporales</taxon>
        <taxon>Gigasporaceae</taxon>
        <taxon>Gigaspora</taxon>
    </lineage>
</organism>
<evidence type="ECO:0000313" key="2">
    <source>
        <dbReference type="EMBL" id="RIB15163.1"/>
    </source>
</evidence>
<dbReference type="AlphaFoldDB" id="A0A397V5E1"/>
<gene>
    <name evidence="2" type="ORF">C2G38_2193125</name>
</gene>
<accession>A0A397V5E1</accession>
<comment type="caution">
    <text evidence="2">The sequence shown here is derived from an EMBL/GenBank/DDBJ whole genome shotgun (WGS) entry which is preliminary data.</text>
</comment>
<protein>
    <submittedName>
        <fullName evidence="2">Uncharacterized protein</fullName>
    </submittedName>
</protein>
<sequence>MKKVDPLKHLPDDNQVHLFLSSLKENIAIFTAMHNLTFLEDAINTAEEVAAILNELKPIVIDLKEGTKIIIAEDVITRIEKEVPIEFNEDNITIQPILKKHITKHQPSIQKLAIILRRPMAPVESNLVEAVMTIAAKCYIWIKDNSIRFGVAVKGEDKLTELSPDRGNHNDVRSFSEDGETNAYDLRTDKGHVKY</sequence>
<dbReference type="Proteomes" id="UP000266673">
    <property type="component" value="Unassembled WGS sequence"/>
</dbReference>
<feature type="region of interest" description="Disordered" evidence="1">
    <location>
        <begin position="162"/>
        <end position="183"/>
    </location>
</feature>
<reference evidence="2 3" key="1">
    <citation type="submission" date="2018-06" db="EMBL/GenBank/DDBJ databases">
        <title>Comparative genomics reveals the genomic features of Rhizophagus irregularis, R. cerebriforme, R. diaphanum and Gigaspora rosea, and their symbiotic lifestyle signature.</title>
        <authorList>
            <person name="Morin E."/>
            <person name="San Clemente H."/>
            <person name="Chen E.C.H."/>
            <person name="De La Providencia I."/>
            <person name="Hainaut M."/>
            <person name="Kuo A."/>
            <person name="Kohler A."/>
            <person name="Murat C."/>
            <person name="Tang N."/>
            <person name="Roy S."/>
            <person name="Loubradou J."/>
            <person name="Henrissat B."/>
            <person name="Grigoriev I.V."/>
            <person name="Corradi N."/>
            <person name="Roux C."/>
            <person name="Martin F.M."/>
        </authorList>
    </citation>
    <scope>NUCLEOTIDE SEQUENCE [LARGE SCALE GENOMIC DNA]</scope>
    <source>
        <strain evidence="2 3">DAOM 194757</strain>
    </source>
</reference>
<evidence type="ECO:0000256" key="1">
    <source>
        <dbReference type="SAM" id="MobiDB-lite"/>
    </source>
</evidence>
<evidence type="ECO:0000313" key="3">
    <source>
        <dbReference type="Proteomes" id="UP000266673"/>
    </source>
</evidence>
<keyword evidence="3" id="KW-1185">Reference proteome</keyword>
<feature type="compositionally biased region" description="Basic and acidic residues" evidence="1">
    <location>
        <begin position="162"/>
        <end position="176"/>
    </location>
</feature>
<name>A0A397V5E1_9GLOM</name>
<proteinExistence type="predicted"/>